<evidence type="ECO:0000313" key="3">
    <source>
        <dbReference type="EMBL" id="MBM7414912.1"/>
    </source>
</evidence>
<dbReference type="Proteomes" id="UP000703038">
    <property type="component" value="Unassembled WGS sequence"/>
</dbReference>
<protein>
    <recommendedName>
        <fullName evidence="2">DUF2786 domain-containing protein</fullName>
    </recommendedName>
</protein>
<proteinExistence type="predicted"/>
<feature type="domain" description="DUF2786" evidence="2">
    <location>
        <begin position="191"/>
        <end position="228"/>
    </location>
</feature>
<comment type="caution">
    <text evidence="3">The sequence shown here is derived from an EMBL/GenBank/DDBJ whole genome shotgun (WGS) entry which is preliminary data.</text>
</comment>
<accession>A0ABS2KSS0</accession>
<dbReference type="InterPro" id="IPR024498">
    <property type="entry name" value="DUF2786"/>
</dbReference>
<gene>
    <name evidence="3" type="ORF">JOE42_001645</name>
</gene>
<feature type="region of interest" description="Disordered" evidence="1">
    <location>
        <begin position="384"/>
        <end position="408"/>
    </location>
</feature>
<dbReference type="Pfam" id="PF10979">
    <property type="entry name" value="DUF2786"/>
    <property type="match status" value="1"/>
</dbReference>
<keyword evidence="4" id="KW-1185">Reference proteome</keyword>
<name>A0ABS2KSS0_9NOCA</name>
<reference evidence="3 4" key="1">
    <citation type="submission" date="2021-01" db="EMBL/GenBank/DDBJ databases">
        <title>Genomics of switchgrass bacterial isolates.</title>
        <authorList>
            <person name="Shade A."/>
        </authorList>
    </citation>
    <scope>NUCLEOTIDE SEQUENCE [LARGE SCALE GENOMIC DNA]</scope>
    <source>
        <strain evidence="3 4">PvP111</strain>
    </source>
</reference>
<evidence type="ECO:0000259" key="2">
    <source>
        <dbReference type="Pfam" id="PF10979"/>
    </source>
</evidence>
<dbReference type="RefSeq" id="WP_204867799.1">
    <property type="nucleotide sequence ID" value="NZ_JAFBBK010000001.1"/>
</dbReference>
<evidence type="ECO:0000313" key="4">
    <source>
        <dbReference type="Proteomes" id="UP000703038"/>
    </source>
</evidence>
<organism evidence="3 4">
    <name type="scientific">Rhodococcoides corynebacterioides</name>
    <dbReference type="NCBI Taxonomy" id="53972"/>
    <lineage>
        <taxon>Bacteria</taxon>
        <taxon>Bacillati</taxon>
        <taxon>Actinomycetota</taxon>
        <taxon>Actinomycetes</taxon>
        <taxon>Mycobacteriales</taxon>
        <taxon>Nocardiaceae</taxon>
        <taxon>Rhodococcoides</taxon>
    </lineage>
</organism>
<evidence type="ECO:0000256" key="1">
    <source>
        <dbReference type="SAM" id="MobiDB-lite"/>
    </source>
</evidence>
<dbReference type="EMBL" id="JAFBBK010000001">
    <property type="protein sequence ID" value="MBM7414912.1"/>
    <property type="molecule type" value="Genomic_DNA"/>
</dbReference>
<sequence length="408" mass="43994">MNPVPELLQRGADAAVGRTASQRVVDDVADQLVACTDADPLAQGSVTLLSTITALYEEGWQPLDLLHVVRRHCTAEVTGLAAAALLHEAELSDATSRAPASWVRQVKEIRALRPDVESPVDATPSLLAARLRLGGASDYIAVSDQWIAVLTLLGRWQSLPRLTRIGALPSQWPSARTARLLPPDTVVGSGMLGRIRGLLAKADSTEFEEEADAFTAKAQELMTKYSVDTLVLAEGRTDVVSRRVHVDNPHADARAQLLHVVATVNRTRVVWDTDHAIATVVGAPVDVEQTEMLFTSLSVQAARALARAPRPARRKKAASGFDTAFLWAYAVRLGERLAESDALALEEATRRSGDLLPMLAMQTVAVEAEVERLFPATRSVRGPRLDLAGSESGRAAANEAELPADRQR</sequence>